<reference evidence="1" key="1">
    <citation type="submission" date="2022-01" db="EMBL/GenBank/DDBJ databases">
        <authorList>
            <person name="Wang Y."/>
        </authorList>
    </citation>
    <scope>NUCLEOTIDE SEQUENCE</scope>
    <source>
        <strain evidence="1">WB101</strain>
    </source>
</reference>
<protein>
    <recommendedName>
        <fullName evidence="3">Glycosyltransferase 2-like domain-containing protein</fullName>
    </recommendedName>
</protein>
<organism evidence="1 2">
    <name type="scientific">Rhodohalobacter sulfatireducens</name>
    <dbReference type="NCBI Taxonomy" id="2911366"/>
    <lineage>
        <taxon>Bacteria</taxon>
        <taxon>Pseudomonadati</taxon>
        <taxon>Balneolota</taxon>
        <taxon>Balneolia</taxon>
        <taxon>Balneolales</taxon>
        <taxon>Balneolaceae</taxon>
        <taxon>Rhodohalobacter</taxon>
    </lineage>
</organism>
<dbReference type="RefSeq" id="WP_237856111.1">
    <property type="nucleotide sequence ID" value="NZ_JAKLWS010000039.1"/>
</dbReference>
<evidence type="ECO:0000313" key="2">
    <source>
        <dbReference type="Proteomes" id="UP001165366"/>
    </source>
</evidence>
<keyword evidence="2" id="KW-1185">Reference proteome</keyword>
<name>A0ABS9KII9_9BACT</name>
<accession>A0ABS9KII9</accession>
<gene>
    <name evidence="1" type="ORF">L6773_18990</name>
</gene>
<evidence type="ECO:0008006" key="3">
    <source>
        <dbReference type="Google" id="ProtNLM"/>
    </source>
</evidence>
<sequence length="307" mass="35664">MSTLTNNSFIVVIRSAGERTKSVCRDIVLKQLSEKHVKVIQLTPFEEALRESYRIGIKSDKEWLITIDADVLPRKDFLKDIFGLTNKVSDDLFAFKPMIYDKILMKHRLAGFRVYRNKYLEKAFDFIPEDGQEIRPEEFTVKKMENLGHKTKIFEYVAGLHDYEQYYRDIYRKAYFHATKHAEQVAQLMEEWKKKSVDDPDYIVVLKGAVDGLLSGKMPKADLRFFEDSTRKALEELGLEEKKSLDVSNIELKVEEILNSEGPFTKEYTWAGIKKNIKKKGFLDASLYTSGHILEAVGKKLKKRTES</sequence>
<dbReference type="Proteomes" id="UP001165366">
    <property type="component" value="Unassembled WGS sequence"/>
</dbReference>
<reference evidence="1" key="2">
    <citation type="submission" date="2024-05" db="EMBL/GenBank/DDBJ databases">
        <title>Rhodohalobacter halophilus gen. nov., sp. nov., a moderately halophilic member of the family Balneolaceae.</title>
        <authorList>
            <person name="Xia J."/>
        </authorList>
    </citation>
    <scope>NUCLEOTIDE SEQUENCE</scope>
    <source>
        <strain evidence="1">WB101</strain>
    </source>
</reference>
<comment type="caution">
    <text evidence="1">The sequence shown here is derived from an EMBL/GenBank/DDBJ whole genome shotgun (WGS) entry which is preliminary data.</text>
</comment>
<proteinExistence type="predicted"/>
<evidence type="ECO:0000313" key="1">
    <source>
        <dbReference type="EMBL" id="MCG2590667.1"/>
    </source>
</evidence>
<dbReference type="EMBL" id="JAKLWS010000039">
    <property type="protein sequence ID" value="MCG2590667.1"/>
    <property type="molecule type" value="Genomic_DNA"/>
</dbReference>